<evidence type="ECO:0000313" key="2">
    <source>
        <dbReference type="EMBL" id="PNV71641.1"/>
    </source>
</evidence>
<keyword evidence="1" id="KW-0812">Transmembrane</keyword>
<name>A0ABX4YCP2_9LEPT</name>
<evidence type="ECO:0000256" key="1">
    <source>
        <dbReference type="SAM" id="Phobius"/>
    </source>
</evidence>
<sequence>MEKQKNLNQKSIQSMAFIIIRILVILLLAVFSGCKPDKAPYEKYYSENFSIPDAKEMKGVYNFGPGRELVQFAKKEKSFKQTYAESCMFLDPYKKKLTFAFASVPGTFDLKIINYLNNDTLYIANENKEVLKFVFNKGKDPAYSEGSGVYYFEAFSADGEVEFNKNKEIFSGGQIDSPTLAECKEHYENALEVEGSYNVPRGPTD</sequence>
<proteinExistence type="predicted"/>
<organism evidence="2 3">
    <name type="scientific">Leptospira inadai serovar Lyme</name>
    <dbReference type="NCBI Taxonomy" id="293084"/>
    <lineage>
        <taxon>Bacteria</taxon>
        <taxon>Pseudomonadati</taxon>
        <taxon>Spirochaetota</taxon>
        <taxon>Spirochaetia</taxon>
        <taxon>Leptospirales</taxon>
        <taxon>Leptospiraceae</taxon>
        <taxon>Leptospira</taxon>
    </lineage>
</organism>
<evidence type="ECO:0000313" key="3">
    <source>
        <dbReference type="Proteomes" id="UP000094669"/>
    </source>
</evidence>
<keyword evidence="1" id="KW-0472">Membrane</keyword>
<dbReference type="Proteomes" id="UP000094669">
    <property type="component" value="Unassembled WGS sequence"/>
</dbReference>
<dbReference type="RefSeq" id="WP_010410753.1">
    <property type="nucleotide sequence ID" value="NZ_MCRM02000042.1"/>
</dbReference>
<comment type="caution">
    <text evidence="2">The sequence shown here is derived from an EMBL/GenBank/DDBJ whole genome shotgun (WGS) entry which is preliminary data.</text>
</comment>
<evidence type="ECO:0008006" key="4">
    <source>
        <dbReference type="Google" id="ProtNLM"/>
    </source>
</evidence>
<keyword evidence="1" id="KW-1133">Transmembrane helix</keyword>
<keyword evidence="3" id="KW-1185">Reference proteome</keyword>
<reference evidence="2" key="1">
    <citation type="submission" date="2018-01" db="EMBL/GenBank/DDBJ databases">
        <title>Genomic characterization of Leptospira inadai serogroup Lyme isolated from captured rat in Brazil and comparative analysis with human reference strain.</title>
        <authorList>
            <person name="Moreno L.Z."/>
            <person name="Loureiro A.P."/>
            <person name="Miraglia F."/>
            <person name="Kremer F.S."/>
            <person name="Eslabao M.R."/>
            <person name="Dellagostin O.A."/>
            <person name="Lilenbaum W."/>
            <person name="Moreno A.M."/>
        </authorList>
    </citation>
    <scope>NUCLEOTIDE SEQUENCE [LARGE SCALE GENOMIC DNA]</scope>
    <source>
        <strain evidence="2">M34/99</strain>
    </source>
</reference>
<gene>
    <name evidence="2" type="ORF">BES34_021155</name>
</gene>
<feature type="transmembrane region" description="Helical" evidence="1">
    <location>
        <begin position="12"/>
        <end position="31"/>
    </location>
</feature>
<accession>A0ABX4YCP2</accession>
<dbReference type="PROSITE" id="PS51257">
    <property type="entry name" value="PROKAR_LIPOPROTEIN"/>
    <property type="match status" value="1"/>
</dbReference>
<protein>
    <recommendedName>
        <fullName evidence="4">Lipoprotein</fullName>
    </recommendedName>
</protein>
<dbReference type="EMBL" id="MCRM02000042">
    <property type="protein sequence ID" value="PNV71641.1"/>
    <property type="molecule type" value="Genomic_DNA"/>
</dbReference>